<evidence type="ECO:0000259" key="3">
    <source>
        <dbReference type="Pfam" id="PF13439"/>
    </source>
</evidence>
<comment type="similarity">
    <text evidence="1">Belongs to the glycosyltransferase group 1 family. Glycosyltransferase 4 subfamily.</text>
</comment>
<protein>
    <submittedName>
        <fullName evidence="4">Glycosyltransferase family 4 protein</fullName>
    </submittedName>
</protein>
<reference evidence="4 5" key="1">
    <citation type="submission" date="2023-01" db="EMBL/GenBank/DDBJ databases">
        <title>Bacillus changyiensis sp. nov., isolated from a coastal deposit.</title>
        <authorList>
            <person name="Xiao G."/>
            <person name="Lai Q."/>
            <person name="Hu Z."/>
            <person name="Shao Z."/>
        </authorList>
    </citation>
    <scope>NUCLEOTIDE SEQUENCE [LARGE SCALE GENOMIC DNA]</scope>
    <source>
        <strain evidence="4 5">CLL-7-23</strain>
    </source>
</reference>
<evidence type="ECO:0000313" key="5">
    <source>
        <dbReference type="Proteomes" id="UP001211894"/>
    </source>
</evidence>
<dbReference type="EMBL" id="JAQKAB010000011">
    <property type="protein sequence ID" value="MDA7027977.1"/>
    <property type="molecule type" value="Genomic_DNA"/>
</dbReference>
<sequence>MKLLFAYYRYSPHSNGPSIYIDTLRKMLQDKGHTVDLLSHDKDWLNIQIANHQKINKYKIKNTLIDRFQTSYSTKYPLWIFWREMERLSLEKAIKQLDLNEYDLIHCHDFMTARAIALSKPSHTPLIVSLHNFKYHESKITKEFYAKSRQEQQYIETEEYVGAMSGDFVAVPCDWLKKQLIKIGVPPLNIKVIPYGMIQEPFKTSKISKTGEDKKRILCPARLVPIKGHRYLLKALWKLSSEREDFHCLLAGEGPDRTVLQQLANTLGISSIISFLGKRNDIPHLMNKSDIIVLPSLHDTFPLAILEGQFSTKPVIATNVGGIKEIITDGADGLIVPSADSEALAEKLRYLLDHNSICSQIGKQALRKAIKYWDIDRHIKSIEKLYQQTQTKTRSVQDKQHIEREILSQFKTIKSVEPGFTLSGEIHEELRKELTNQQHYIHLYDQSGVLLQTKPVDPNGSYKFQLLPAGRYVLKSTLEKFGNATKSVGPS</sequence>
<dbReference type="PANTHER" id="PTHR12526">
    <property type="entry name" value="GLYCOSYLTRANSFERASE"/>
    <property type="match status" value="1"/>
</dbReference>
<feature type="domain" description="Glycosyl transferase family 1" evidence="2">
    <location>
        <begin position="205"/>
        <end position="365"/>
    </location>
</feature>
<evidence type="ECO:0000259" key="2">
    <source>
        <dbReference type="Pfam" id="PF00534"/>
    </source>
</evidence>
<name>A0ABT4X6Q4_9BACI</name>
<keyword evidence="5" id="KW-1185">Reference proteome</keyword>
<gene>
    <name evidence="4" type="ORF">PJ311_15495</name>
</gene>
<dbReference type="RefSeq" id="WP_271341794.1">
    <property type="nucleotide sequence ID" value="NZ_JAQKAB010000011.1"/>
</dbReference>
<dbReference type="Pfam" id="PF00534">
    <property type="entry name" value="Glycos_transf_1"/>
    <property type="match status" value="1"/>
</dbReference>
<comment type="caution">
    <text evidence="4">The sequence shown here is derived from an EMBL/GenBank/DDBJ whole genome shotgun (WGS) entry which is preliminary data.</text>
</comment>
<evidence type="ECO:0000256" key="1">
    <source>
        <dbReference type="ARBA" id="ARBA00009481"/>
    </source>
</evidence>
<dbReference type="Pfam" id="PF13439">
    <property type="entry name" value="Glyco_transf_4"/>
    <property type="match status" value="1"/>
</dbReference>
<proteinExistence type="inferred from homology"/>
<dbReference type="Gene3D" id="3.40.50.2000">
    <property type="entry name" value="Glycogen Phosphorylase B"/>
    <property type="match status" value="2"/>
</dbReference>
<dbReference type="InterPro" id="IPR028098">
    <property type="entry name" value="Glyco_trans_4-like_N"/>
</dbReference>
<dbReference type="Proteomes" id="UP001211894">
    <property type="component" value="Unassembled WGS sequence"/>
</dbReference>
<feature type="domain" description="Glycosyltransferase subfamily 4-like N-terminal" evidence="3">
    <location>
        <begin position="15"/>
        <end position="196"/>
    </location>
</feature>
<dbReference type="SUPFAM" id="SSF53756">
    <property type="entry name" value="UDP-Glycosyltransferase/glycogen phosphorylase"/>
    <property type="match status" value="1"/>
</dbReference>
<dbReference type="InterPro" id="IPR001296">
    <property type="entry name" value="Glyco_trans_1"/>
</dbReference>
<accession>A0ABT4X6Q4</accession>
<dbReference type="CDD" id="cd03801">
    <property type="entry name" value="GT4_PimA-like"/>
    <property type="match status" value="1"/>
</dbReference>
<organism evidence="4 5">
    <name type="scientific">Bacillus changyiensis</name>
    <dbReference type="NCBI Taxonomy" id="3004103"/>
    <lineage>
        <taxon>Bacteria</taxon>
        <taxon>Bacillati</taxon>
        <taxon>Bacillota</taxon>
        <taxon>Bacilli</taxon>
        <taxon>Bacillales</taxon>
        <taxon>Bacillaceae</taxon>
        <taxon>Bacillus</taxon>
    </lineage>
</organism>
<evidence type="ECO:0000313" key="4">
    <source>
        <dbReference type="EMBL" id="MDA7027977.1"/>
    </source>
</evidence>